<name>A0A7W7VSA3_9ACTN</name>
<dbReference type="EMBL" id="JACHJP010000020">
    <property type="protein sequence ID" value="MBB4920937.1"/>
    <property type="molecule type" value="Genomic_DNA"/>
</dbReference>
<evidence type="ECO:0000313" key="2">
    <source>
        <dbReference type="Proteomes" id="UP000552644"/>
    </source>
</evidence>
<reference evidence="1 2" key="1">
    <citation type="submission" date="2020-08" db="EMBL/GenBank/DDBJ databases">
        <title>Genomic Encyclopedia of Type Strains, Phase III (KMG-III): the genomes of soil and plant-associated and newly described type strains.</title>
        <authorList>
            <person name="Whitman W."/>
        </authorList>
    </citation>
    <scope>NUCLEOTIDE SEQUENCE [LARGE SCALE GENOMIC DNA]</scope>
    <source>
        <strain evidence="1 2">CECT 8840</strain>
    </source>
</reference>
<accession>A0A7W7VSA3</accession>
<protein>
    <submittedName>
        <fullName evidence="1">Uncharacterized protein</fullName>
    </submittedName>
</protein>
<keyword evidence="2" id="KW-1185">Reference proteome</keyword>
<dbReference type="RefSeq" id="WP_184725718.1">
    <property type="nucleotide sequence ID" value="NZ_JACHJP010000020.1"/>
</dbReference>
<organism evidence="1 2">
    <name type="scientific">Streptosporangium saharense</name>
    <dbReference type="NCBI Taxonomy" id="1706840"/>
    <lineage>
        <taxon>Bacteria</taxon>
        <taxon>Bacillati</taxon>
        <taxon>Actinomycetota</taxon>
        <taxon>Actinomycetes</taxon>
        <taxon>Streptosporangiales</taxon>
        <taxon>Streptosporangiaceae</taxon>
        <taxon>Streptosporangium</taxon>
    </lineage>
</organism>
<gene>
    <name evidence="1" type="ORF">FHS44_008090</name>
</gene>
<proteinExistence type="predicted"/>
<sequence length="341" mass="34452">MVGIVPRAAYAEGYSAACASPTLTITGNPVPAITAGMVVLFQPGTYTSLSAMITGGGIACLAPGAKWTVTTFGVAPVGSIYVRGELDVQTLQALSNGFRLDNEGTVTVNGIIQAAANSQLINDTGGVWHGNGSQTLLGTASLTNRGSIDLAGSLTLAEQSTFTNIGTVTLGAFQNGTLTTNTGNVTVVGSATTSGVFINRCIADFQFGYESEGSTTNEGLILATGGTVGRMGLYISGVYTSTSTGVTSGSDFRIILGGQMTGAGRYRFTGFTSVAGSAIGSPQITFYDVSQTGSQIFDVVTGTVVNVIRAVVPPPNPAILPAGCAAAQSDLNITKTVNAGI</sequence>
<comment type="caution">
    <text evidence="1">The sequence shown here is derived from an EMBL/GenBank/DDBJ whole genome shotgun (WGS) entry which is preliminary data.</text>
</comment>
<dbReference type="Proteomes" id="UP000552644">
    <property type="component" value="Unassembled WGS sequence"/>
</dbReference>
<evidence type="ECO:0000313" key="1">
    <source>
        <dbReference type="EMBL" id="MBB4920937.1"/>
    </source>
</evidence>
<dbReference type="AlphaFoldDB" id="A0A7W7VSA3"/>